<dbReference type="SMART" id="SM00005">
    <property type="entry name" value="DEATH"/>
    <property type="match status" value="1"/>
</dbReference>
<dbReference type="AlphaFoldDB" id="A0A2G8LK05"/>
<proteinExistence type="predicted"/>
<evidence type="ECO:0000313" key="2">
    <source>
        <dbReference type="EMBL" id="PIK60581.1"/>
    </source>
</evidence>
<dbReference type="OrthoDB" id="100767at2759"/>
<dbReference type="InterPro" id="IPR000488">
    <property type="entry name" value="Death_dom"/>
</dbReference>
<sequence length="183" mass="20513">MAATSIGLYCTFALHIKEGTLERGNRLCYFKAGQGSQLAELLFILKDGEKDSRASSSDKCVGTGISQSQKKTCDESPTVKQPLENIDREVTEDILRELSGEIPDKWKEVGRNLGLKNSELSIIKKNNDLDHKETVYQMLLTWKERNGSGATYRKLGEALNIAGRKDLQLWLYDQATIQDDNLS</sequence>
<dbReference type="PANTHER" id="PTHR15077">
    <property type="entry name" value="FAS-ASSOCIATING DEATH DOMAIN-CONTAINING PROTEIN FADD"/>
    <property type="match status" value="1"/>
</dbReference>
<dbReference type="Proteomes" id="UP000230750">
    <property type="component" value="Unassembled WGS sequence"/>
</dbReference>
<organism evidence="2 3">
    <name type="scientific">Stichopus japonicus</name>
    <name type="common">Sea cucumber</name>
    <dbReference type="NCBI Taxonomy" id="307972"/>
    <lineage>
        <taxon>Eukaryota</taxon>
        <taxon>Metazoa</taxon>
        <taxon>Echinodermata</taxon>
        <taxon>Eleutherozoa</taxon>
        <taxon>Echinozoa</taxon>
        <taxon>Holothuroidea</taxon>
        <taxon>Aspidochirotacea</taxon>
        <taxon>Aspidochirotida</taxon>
        <taxon>Stichopodidae</taxon>
        <taxon>Apostichopus</taxon>
    </lineage>
</organism>
<dbReference type="SUPFAM" id="SSF47986">
    <property type="entry name" value="DEATH domain"/>
    <property type="match status" value="1"/>
</dbReference>
<comment type="caution">
    <text evidence="2">The sequence shown here is derived from an EMBL/GenBank/DDBJ whole genome shotgun (WGS) entry which is preliminary data.</text>
</comment>
<evidence type="ECO:0000259" key="1">
    <source>
        <dbReference type="PROSITE" id="PS50017"/>
    </source>
</evidence>
<dbReference type="PANTHER" id="PTHR15077:SF12">
    <property type="entry name" value="DEATH DOMAIN-CONTAINING PROTEIN"/>
    <property type="match status" value="1"/>
</dbReference>
<dbReference type="Pfam" id="PF00531">
    <property type="entry name" value="Death"/>
    <property type="match status" value="1"/>
</dbReference>
<dbReference type="GO" id="GO:0007165">
    <property type="term" value="P:signal transduction"/>
    <property type="evidence" value="ECO:0007669"/>
    <property type="project" value="InterPro"/>
</dbReference>
<dbReference type="PROSITE" id="PS50017">
    <property type="entry name" value="DEATH_DOMAIN"/>
    <property type="match status" value="1"/>
</dbReference>
<dbReference type="InterPro" id="IPR011029">
    <property type="entry name" value="DEATH-like_dom_sf"/>
</dbReference>
<name>A0A2G8LK05_STIJA</name>
<feature type="domain" description="Death" evidence="1">
    <location>
        <begin position="91"/>
        <end position="175"/>
    </location>
</feature>
<gene>
    <name evidence="2" type="ORF">BSL78_02517</name>
</gene>
<dbReference type="CDD" id="cd01670">
    <property type="entry name" value="Death"/>
    <property type="match status" value="1"/>
</dbReference>
<accession>A0A2G8LK05</accession>
<keyword evidence="3" id="KW-1185">Reference proteome</keyword>
<dbReference type="EMBL" id="MRZV01000053">
    <property type="protein sequence ID" value="PIK60581.1"/>
    <property type="molecule type" value="Genomic_DNA"/>
</dbReference>
<reference evidence="2 3" key="1">
    <citation type="journal article" date="2017" name="PLoS Biol.">
        <title>The sea cucumber genome provides insights into morphological evolution and visceral regeneration.</title>
        <authorList>
            <person name="Zhang X."/>
            <person name="Sun L."/>
            <person name="Yuan J."/>
            <person name="Sun Y."/>
            <person name="Gao Y."/>
            <person name="Zhang L."/>
            <person name="Li S."/>
            <person name="Dai H."/>
            <person name="Hamel J.F."/>
            <person name="Liu C."/>
            <person name="Yu Y."/>
            <person name="Liu S."/>
            <person name="Lin W."/>
            <person name="Guo K."/>
            <person name="Jin S."/>
            <person name="Xu P."/>
            <person name="Storey K.B."/>
            <person name="Huan P."/>
            <person name="Zhang T."/>
            <person name="Zhou Y."/>
            <person name="Zhang J."/>
            <person name="Lin C."/>
            <person name="Li X."/>
            <person name="Xing L."/>
            <person name="Huo D."/>
            <person name="Sun M."/>
            <person name="Wang L."/>
            <person name="Mercier A."/>
            <person name="Li F."/>
            <person name="Yang H."/>
            <person name="Xiang J."/>
        </authorList>
    </citation>
    <scope>NUCLEOTIDE SEQUENCE [LARGE SCALE GENOMIC DNA]</scope>
    <source>
        <strain evidence="2">Shaxun</strain>
        <tissue evidence="2">Muscle</tissue>
    </source>
</reference>
<protein>
    <recommendedName>
        <fullName evidence="1">Death domain-containing protein</fullName>
    </recommendedName>
</protein>
<dbReference type="Gene3D" id="1.10.533.10">
    <property type="entry name" value="Death Domain, Fas"/>
    <property type="match status" value="1"/>
</dbReference>
<dbReference type="InterPro" id="IPR016729">
    <property type="entry name" value="FADD"/>
</dbReference>
<evidence type="ECO:0000313" key="3">
    <source>
        <dbReference type="Proteomes" id="UP000230750"/>
    </source>
</evidence>